<proteinExistence type="predicted"/>
<gene>
    <name evidence="2" type="ORF">SFRICE_026149</name>
</gene>
<reference evidence="2" key="1">
    <citation type="submission" date="2016-07" db="EMBL/GenBank/DDBJ databases">
        <authorList>
            <person name="Bretaudeau A."/>
        </authorList>
    </citation>
    <scope>NUCLEOTIDE SEQUENCE</scope>
    <source>
        <strain evidence="2">Rice</strain>
        <tissue evidence="2">Whole body</tissue>
    </source>
</reference>
<sequence length="65" mass="7448">MGRLDRNDTTALQKTVVKQRKLALCERPYPTMPQTPFSEQFLSTRTLKLKRSGPTRGTGTERPKK</sequence>
<organism evidence="2">
    <name type="scientific">Spodoptera frugiperda</name>
    <name type="common">Fall armyworm</name>
    <dbReference type="NCBI Taxonomy" id="7108"/>
    <lineage>
        <taxon>Eukaryota</taxon>
        <taxon>Metazoa</taxon>
        <taxon>Ecdysozoa</taxon>
        <taxon>Arthropoda</taxon>
        <taxon>Hexapoda</taxon>
        <taxon>Insecta</taxon>
        <taxon>Pterygota</taxon>
        <taxon>Neoptera</taxon>
        <taxon>Endopterygota</taxon>
        <taxon>Lepidoptera</taxon>
        <taxon>Glossata</taxon>
        <taxon>Ditrysia</taxon>
        <taxon>Noctuoidea</taxon>
        <taxon>Noctuidae</taxon>
        <taxon>Amphipyrinae</taxon>
        <taxon>Spodoptera</taxon>
    </lineage>
</organism>
<feature type="compositionally biased region" description="Polar residues" evidence="1">
    <location>
        <begin position="32"/>
        <end position="46"/>
    </location>
</feature>
<dbReference type="EMBL" id="ODYU01012048">
    <property type="protein sequence ID" value="SOQ58145.1"/>
    <property type="molecule type" value="Genomic_DNA"/>
</dbReference>
<evidence type="ECO:0000313" key="2">
    <source>
        <dbReference type="EMBL" id="SOQ58145.1"/>
    </source>
</evidence>
<evidence type="ECO:0000256" key="1">
    <source>
        <dbReference type="SAM" id="MobiDB-lite"/>
    </source>
</evidence>
<accession>A0A2H1WYJ0</accession>
<feature type="region of interest" description="Disordered" evidence="1">
    <location>
        <begin position="28"/>
        <end position="65"/>
    </location>
</feature>
<name>A0A2H1WYJ0_SPOFR</name>
<protein>
    <submittedName>
        <fullName evidence="2">SFRICE_026149</fullName>
    </submittedName>
</protein>
<dbReference type="AlphaFoldDB" id="A0A2H1WYJ0"/>